<dbReference type="Pfam" id="PF03748">
    <property type="entry name" value="FliL"/>
    <property type="match status" value="1"/>
</dbReference>
<evidence type="ECO:0000256" key="3">
    <source>
        <dbReference type="ARBA" id="ARBA00008281"/>
    </source>
</evidence>
<name>A0ABT7N4W4_9BURK</name>
<keyword evidence="11" id="KW-0282">Flagellum</keyword>
<dbReference type="EMBL" id="JASZYV010000001">
    <property type="protein sequence ID" value="MDM0042960.1"/>
    <property type="molecule type" value="Genomic_DNA"/>
</dbReference>
<evidence type="ECO:0000256" key="1">
    <source>
        <dbReference type="ARBA" id="ARBA00002254"/>
    </source>
</evidence>
<feature type="transmembrane region" description="Helical" evidence="10">
    <location>
        <begin position="23"/>
        <end position="45"/>
    </location>
</feature>
<keyword evidence="4" id="KW-1003">Cell membrane</keyword>
<evidence type="ECO:0000256" key="7">
    <source>
        <dbReference type="ARBA" id="ARBA00022779"/>
    </source>
</evidence>
<gene>
    <name evidence="11" type="primary">fliL</name>
    <name evidence="11" type="ORF">QTH91_00560</name>
</gene>
<evidence type="ECO:0000256" key="8">
    <source>
        <dbReference type="ARBA" id="ARBA00022989"/>
    </source>
</evidence>
<keyword evidence="8 10" id="KW-1133">Transmembrane helix</keyword>
<evidence type="ECO:0000256" key="4">
    <source>
        <dbReference type="ARBA" id="ARBA00022475"/>
    </source>
</evidence>
<evidence type="ECO:0000256" key="2">
    <source>
        <dbReference type="ARBA" id="ARBA00004162"/>
    </source>
</evidence>
<keyword evidence="11" id="KW-0969">Cilium</keyword>
<evidence type="ECO:0000256" key="5">
    <source>
        <dbReference type="ARBA" id="ARBA00022500"/>
    </source>
</evidence>
<keyword evidence="10" id="KW-0997">Cell inner membrane</keyword>
<comment type="function">
    <text evidence="1 10">Controls the rotational direction of flagella during chemotaxis.</text>
</comment>
<accession>A0ABT7N4W4</accession>
<keyword evidence="5 10" id="KW-0145">Chemotaxis</keyword>
<comment type="similarity">
    <text evidence="3 10">Belongs to the FliL family.</text>
</comment>
<evidence type="ECO:0000313" key="11">
    <source>
        <dbReference type="EMBL" id="MDM0042960.1"/>
    </source>
</evidence>
<keyword evidence="12" id="KW-1185">Reference proteome</keyword>
<dbReference type="PANTHER" id="PTHR35091">
    <property type="entry name" value="FLAGELLAR PROTEIN FLIL"/>
    <property type="match status" value="1"/>
</dbReference>
<dbReference type="PANTHER" id="PTHR35091:SF2">
    <property type="entry name" value="FLAGELLAR PROTEIN FLIL"/>
    <property type="match status" value="1"/>
</dbReference>
<keyword evidence="7 10" id="KW-0283">Flagellar rotation</keyword>
<organism evidence="11 12">
    <name type="scientific">Variovorax dokdonensis</name>
    <dbReference type="NCBI Taxonomy" id="344883"/>
    <lineage>
        <taxon>Bacteria</taxon>
        <taxon>Pseudomonadati</taxon>
        <taxon>Pseudomonadota</taxon>
        <taxon>Betaproteobacteria</taxon>
        <taxon>Burkholderiales</taxon>
        <taxon>Comamonadaceae</taxon>
        <taxon>Variovorax</taxon>
    </lineage>
</organism>
<keyword evidence="11" id="KW-0966">Cell projection</keyword>
<proteinExistence type="inferred from homology"/>
<dbReference type="RefSeq" id="WP_286658089.1">
    <property type="nucleotide sequence ID" value="NZ_JASZYV010000001.1"/>
</dbReference>
<comment type="caution">
    <text evidence="11">The sequence shown here is derived from an EMBL/GenBank/DDBJ whole genome shotgun (WGS) entry which is preliminary data.</text>
</comment>
<reference evidence="11" key="1">
    <citation type="submission" date="2023-06" db="EMBL/GenBank/DDBJ databases">
        <authorList>
            <person name="Jiang Y."/>
            <person name="Liu Q."/>
        </authorList>
    </citation>
    <scope>NUCLEOTIDE SEQUENCE</scope>
    <source>
        <strain evidence="11">CGMCC 1.12089</strain>
    </source>
</reference>
<evidence type="ECO:0000256" key="9">
    <source>
        <dbReference type="ARBA" id="ARBA00023136"/>
    </source>
</evidence>
<dbReference type="InterPro" id="IPR005503">
    <property type="entry name" value="FliL"/>
</dbReference>
<sequence>MATSKTAAAADAAPAGGSSASKMLIGVLLGVVLVGAGGAGAWFMLGRQSAPAQAAAPVLEKPIFVTVEPFTVNLQDEGRPKFLHLGMTLRVRDEKSRAQVAEFMPELRSRAMLILSNRKPDTLVSTEDKSRVAEEIRTEMNRPLAEDMPSQGIAGVSFNTFVVQ</sequence>
<protein>
    <recommendedName>
        <fullName evidence="10">Flagellar protein FliL</fullName>
    </recommendedName>
</protein>
<evidence type="ECO:0000256" key="10">
    <source>
        <dbReference type="RuleBase" id="RU364125"/>
    </source>
</evidence>
<keyword evidence="6 10" id="KW-0812">Transmembrane</keyword>
<evidence type="ECO:0000313" key="12">
    <source>
        <dbReference type="Proteomes" id="UP001174908"/>
    </source>
</evidence>
<comment type="subcellular location">
    <subcellularLocation>
        <location evidence="10">Cell inner membrane</location>
    </subcellularLocation>
    <subcellularLocation>
        <location evidence="2">Cell membrane</location>
        <topology evidence="2">Single-pass membrane protein</topology>
    </subcellularLocation>
</comment>
<evidence type="ECO:0000256" key="6">
    <source>
        <dbReference type="ARBA" id="ARBA00022692"/>
    </source>
</evidence>
<dbReference type="Proteomes" id="UP001174908">
    <property type="component" value="Unassembled WGS sequence"/>
</dbReference>
<dbReference type="NCBIfam" id="NF005435">
    <property type="entry name" value="PRK07021.1"/>
    <property type="match status" value="1"/>
</dbReference>
<keyword evidence="9 10" id="KW-0472">Membrane</keyword>